<keyword evidence="5" id="KW-0677">Repeat</keyword>
<dbReference type="SUPFAM" id="SSF50978">
    <property type="entry name" value="WD40 repeat-like"/>
    <property type="match status" value="2"/>
</dbReference>
<feature type="repeat" description="WD" evidence="13">
    <location>
        <begin position="375"/>
        <end position="416"/>
    </location>
</feature>
<evidence type="ECO:0000256" key="1">
    <source>
        <dbReference type="ARBA" id="ARBA00004230"/>
    </source>
</evidence>
<name>A0A5E4MSR1_9HEMI</name>
<keyword evidence="16" id="KW-1185">Reference proteome</keyword>
<dbReference type="PROSITE" id="PS00678">
    <property type="entry name" value="WD_REPEATS_1"/>
    <property type="match status" value="1"/>
</dbReference>
<evidence type="ECO:0000256" key="6">
    <source>
        <dbReference type="ARBA" id="ARBA00022846"/>
    </source>
</evidence>
<dbReference type="InterPro" id="IPR019775">
    <property type="entry name" value="WD40_repeat_CS"/>
</dbReference>
<dbReference type="GO" id="GO:0031514">
    <property type="term" value="C:motile cilium"/>
    <property type="evidence" value="ECO:0007669"/>
    <property type="project" value="UniProtKB-SubCell"/>
</dbReference>
<feature type="compositionally biased region" description="Basic and acidic residues" evidence="14">
    <location>
        <begin position="750"/>
        <end position="759"/>
    </location>
</feature>
<gene>
    <name evidence="15" type="ORF">CINCED_3A018205</name>
</gene>
<reference evidence="15 16" key="1">
    <citation type="submission" date="2019-08" db="EMBL/GenBank/DDBJ databases">
        <authorList>
            <person name="Alioto T."/>
            <person name="Alioto T."/>
            <person name="Gomez Garrido J."/>
        </authorList>
    </citation>
    <scope>NUCLEOTIDE SEQUENCE [LARGE SCALE GENOMIC DNA]</scope>
</reference>
<dbReference type="PROSITE" id="PS50294">
    <property type="entry name" value="WD_REPEATS_REGION"/>
    <property type="match status" value="2"/>
</dbReference>
<dbReference type="Proteomes" id="UP000325440">
    <property type="component" value="Unassembled WGS sequence"/>
</dbReference>
<evidence type="ECO:0000313" key="15">
    <source>
        <dbReference type="EMBL" id="VVC34655.1"/>
    </source>
</evidence>
<dbReference type="InterPro" id="IPR050630">
    <property type="entry name" value="WD_repeat_EMAP"/>
</dbReference>
<feature type="region of interest" description="Disordered" evidence="14">
    <location>
        <begin position="674"/>
        <end position="706"/>
    </location>
</feature>
<accession>A0A5E4MSR1</accession>
<keyword evidence="4 13" id="KW-0853">WD repeat</keyword>
<dbReference type="CDD" id="cd00200">
    <property type="entry name" value="WD40"/>
    <property type="match status" value="1"/>
</dbReference>
<evidence type="ECO:0000256" key="9">
    <source>
        <dbReference type="ARBA" id="ARBA00029456"/>
    </source>
</evidence>
<dbReference type="InterPro" id="IPR015943">
    <property type="entry name" value="WD40/YVTN_repeat-like_dom_sf"/>
</dbReference>
<feature type="compositionally biased region" description="Basic and acidic residues" evidence="14">
    <location>
        <begin position="688"/>
        <end position="698"/>
    </location>
</feature>
<dbReference type="EMBL" id="CABPRJ010001005">
    <property type="protein sequence ID" value="VVC34655.1"/>
    <property type="molecule type" value="Genomic_DNA"/>
</dbReference>
<evidence type="ECO:0000256" key="11">
    <source>
        <dbReference type="ARBA" id="ARBA00046056"/>
    </source>
</evidence>
<dbReference type="Gene3D" id="2.130.10.10">
    <property type="entry name" value="YVTN repeat-like/Quinoprotein amine dehydrogenase"/>
    <property type="match status" value="3"/>
</dbReference>
<comment type="function">
    <text evidence="11">Microtubule inner protein (MIP) part of the dynein-decorated doublet microtubules (DMTs) in cilia axoneme. Important for proper ciliary and flagellar beating. May act in cooperation with CFAP45 and axonemal dynein subunit DNAH11. May play a role in cell growth and/or survival.</text>
</comment>
<feature type="repeat" description="WD" evidence="13">
    <location>
        <begin position="504"/>
        <end position="537"/>
    </location>
</feature>
<evidence type="ECO:0000256" key="7">
    <source>
        <dbReference type="ARBA" id="ARBA00023069"/>
    </source>
</evidence>
<dbReference type="SMART" id="SM00320">
    <property type="entry name" value="WD40"/>
    <property type="match status" value="10"/>
</dbReference>
<keyword evidence="8" id="KW-0966">Cell projection</keyword>
<evidence type="ECO:0000256" key="10">
    <source>
        <dbReference type="ARBA" id="ARBA00029552"/>
    </source>
</evidence>
<dbReference type="PANTHER" id="PTHR13720:SF14">
    <property type="entry name" value="CILIA- AND FLAGELLA-ASSOCIATED PROTEIN 52"/>
    <property type="match status" value="1"/>
</dbReference>
<evidence type="ECO:0000256" key="14">
    <source>
        <dbReference type="SAM" id="MobiDB-lite"/>
    </source>
</evidence>
<dbReference type="OrthoDB" id="6252103at2759"/>
<dbReference type="PROSITE" id="PS50082">
    <property type="entry name" value="WD_REPEATS_2"/>
    <property type="match status" value="5"/>
</dbReference>
<evidence type="ECO:0000256" key="13">
    <source>
        <dbReference type="PROSITE-ProRule" id="PRU00221"/>
    </source>
</evidence>
<dbReference type="InterPro" id="IPR001680">
    <property type="entry name" value="WD40_rpt"/>
</dbReference>
<evidence type="ECO:0000256" key="3">
    <source>
        <dbReference type="ARBA" id="ARBA00022490"/>
    </source>
</evidence>
<sequence>MDNPIEVQDLELESLIGFDGRPSNGLWVHPDGVHLIYPLGTNITVYDWCTKKQRFLEGLTNVVSSIAVSKTGKYVGAGQVTSMGFRSPIIVWAFETGQIVTKYEAHNVRVETVSFSCCETYMISLGGLDDGSVLVYDIEKKEVLATASSVKSTAGVSTVLTPARLRGHSFVVAGDNILRLWTVVKEQRRVEGLDVSFAKIKRKILCVEIDDADTHAYCGTSTGDMIKLMFNFSPDADVPLKAPTVVGCYAKYPAAVKNKKKCCGRAASGHIQLYSNGITSLHLLADGTIIVGTGAGIVELVSLKARPGKPVCAESLGAGHYLVAPTSPLIDPLLTTVVHSSVTSINVINGVVLVGTVNCELFTVKLSDFTTARMFTCHTSGIHDLVFPHDYSLVFATASKNDVRVWSVKTLQELLRITVNNTSCSGVLFSYDGTRIVTSWSDGKIRTFTPEHGRLLYTIHNCHNNGVSAIAITRDGKKLISGGGDGQVRIWWVDQLADNLLAVLKEHKGPVNSICVHENDLQAVTASTDGTCVIWDIVRYVRLSVMFSTTVFTGVKYHPNKVQLLTCGTNRFIGYWESIDGSLVHEVEGSSSSALNALDLTPAGNYFVTGSADLLVKVWHYKEGVPTHVGVGHAGVLTNVKVSPDCRLVVSTSVDGGIFLWRFPFDPDIDPPRDGGEAVVKGVPSRCSQREQQTERSRQLSQKKKLPVKAENIKKISKTQKVNVNLDAGVGGADAKTANVTKKPGTKDAGTGDKIRVCK</sequence>
<keyword evidence="6" id="KW-0282">Flagellum</keyword>
<evidence type="ECO:0000313" key="16">
    <source>
        <dbReference type="Proteomes" id="UP000325440"/>
    </source>
</evidence>
<feature type="repeat" description="WD" evidence="13">
    <location>
        <begin position="630"/>
        <end position="661"/>
    </location>
</feature>
<evidence type="ECO:0000256" key="12">
    <source>
        <dbReference type="ARBA" id="ARBA00047117"/>
    </source>
</evidence>
<keyword evidence="7" id="KW-0969">Cilium</keyword>
<feature type="repeat" description="WD" evidence="13">
    <location>
        <begin position="588"/>
        <end position="629"/>
    </location>
</feature>
<dbReference type="InterPro" id="IPR036322">
    <property type="entry name" value="WD40_repeat_dom_sf"/>
</dbReference>
<comment type="subunit">
    <text evidence="12">Microtubule inner protein component of sperm flagellar doublet microtubules. Interacts with BRCA2. Interacts with the CCT chaperonin complex. Interacts with HSP70. Interacts with AK8. Interacts with CFAP45. Interacts with DNAI1. Interacts with IQDC.</text>
</comment>
<feature type="region of interest" description="Disordered" evidence="14">
    <location>
        <begin position="730"/>
        <end position="759"/>
    </location>
</feature>
<proteinExistence type="inferred from homology"/>
<feature type="repeat" description="WD" evidence="13">
    <location>
        <begin position="460"/>
        <end position="491"/>
    </location>
</feature>
<organism evidence="15 16">
    <name type="scientific">Cinara cedri</name>
    <dbReference type="NCBI Taxonomy" id="506608"/>
    <lineage>
        <taxon>Eukaryota</taxon>
        <taxon>Metazoa</taxon>
        <taxon>Ecdysozoa</taxon>
        <taxon>Arthropoda</taxon>
        <taxon>Hexapoda</taxon>
        <taxon>Insecta</taxon>
        <taxon>Pterygota</taxon>
        <taxon>Neoptera</taxon>
        <taxon>Paraneoptera</taxon>
        <taxon>Hemiptera</taxon>
        <taxon>Sternorrhyncha</taxon>
        <taxon>Aphidomorpha</taxon>
        <taxon>Aphidoidea</taxon>
        <taxon>Aphididae</taxon>
        <taxon>Lachninae</taxon>
        <taxon>Cinara</taxon>
    </lineage>
</organism>
<evidence type="ECO:0000256" key="8">
    <source>
        <dbReference type="ARBA" id="ARBA00023273"/>
    </source>
</evidence>
<dbReference type="FunFam" id="2.130.10.10:FF:001320">
    <property type="entry name" value="Predicted protein"/>
    <property type="match status" value="1"/>
</dbReference>
<evidence type="ECO:0000256" key="2">
    <source>
        <dbReference type="ARBA" id="ARBA00004496"/>
    </source>
</evidence>
<evidence type="ECO:0000256" key="5">
    <source>
        <dbReference type="ARBA" id="ARBA00022737"/>
    </source>
</evidence>
<comment type="subcellular location">
    <subcellularLocation>
        <location evidence="1">Cell projection</location>
        <location evidence="1">Cilium</location>
        <location evidence="1">Flagellum</location>
    </subcellularLocation>
    <subcellularLocation>
        <location evidence="2">Cytoplasm</location>
    </subcellularLocation>
</comment>
<dbReference type="PANTHER" id="PTHR13720">
    <property type="entry name" value="WD-40 REPEAT PROTEIN"/>
    <property type="match status" value="1"/>
</dbReference>
<protein>
    <recommendedName>
        <fullName evidence="10">Cilia- and flagella-associated protein 52</fullName>
    </recommendedName>
</protein>
<dbReference type="GO" id="GO:0005930">
    <property type="term" value="C:axoneme"/>
    <property type="evidence" value="ECO:0007669"/>
    <property type="project" value="UniProtKB-ARBA"/>
</dbReference>
<dbReference type="AlphaFoldDB" id="A0A5E4MSR1"/>
<keyword evidence="3" id="KW-0963">Cytoplasm</keyword>
<dbReference type="Pfam" id="PF00400">
    <property type="entry name" value="WD40"/>
    <property type="match status" value="6"/>
</dbReference>
<comment type="similarity">
    <text evidence="9">Belongs to the CFAP52 family.</text>
</comment>
<evidence type="ECO:0000256" key="4">
    <source>
        <dbReference type="ARBA" id="ARBA00022574"/>
    </source>
</evidence>